<dbReference type="Gene3D" id="3.30.70.260">
    <property type="match status" value="1"/>
</dbReference>
<dbReference type="InterPro" id="IPR004810">
    <property type="entry name" value="PurU"/>
</dbReference>
<sequence length="161" mass="17973">MHTYVLTVTCKSTRGIVAALSGYLAEQGCNIIDSSQFDDLQTGLFFMRISFISEEGVGRPALEEGLKPIAGKFAMETALHDQSERTKVLLMVSRFGHCLNDLLYRWKIGALPIDIVGVVSNHFDYQKVVVNHDIPFHCIKVTKENKPKAEAQLLDFVEQTG</sequence>
<evidence type="ECO:0000313" key="3">
    <source>
        <dbReference type="Proteomes" id="UP000220353"/>
    </source>
</evidence>
<dbReference type="InterPro" id="IPR045865">
    <property type="entry name" value="ACT-like_dom_sf"/>
</dbReference>
<dbReference type="EC" id="3.5.1.10" evidence="2"/>
<dbReference type="InterPro" id="IPR036477">
    <property type="entry name" value="Formyl_transf_N_sf"/>
</dbReference>
<dbReference type="InterPro" id="IPR002912">
    <property type="entry name" value="ACT_dom"/>
</dbReference>
<proteinExistence type="predicted"/>
<evidence type="ECO:0000313" key="2">
    <source>
        <dbReference type="EMBL" id="PDT49898.1"/>
    </source>
</evidence>
<dbReference type="Gene3D" id="3.40.50.170">
    <property type="entry name" value="Formyl transferase, N-terminal domain"/>
    <property type="match status" value="1"/>
</dbReference>
<reference evidence="2 3" key="1">
    <citation type="submission" date="2017-09" db="EMBL/GenBank/DDBJ databases">
        <title>Comparative genomics of rhizobia isolated from Phaseolus vulgaris in China.</title>
        <authorList>
            <person name="Tong W."/>
        </authorList>
    </citation>
    <scope>NUCLEOTIDE SEQUENCE [LARGE SCALE GENOMIC DNA]</scope>
    <source>
        <strain evidence="2 3">PCH1</strain>
    </source>
</reference>
<dbReference type="SUPFAM" id="SSF53328">
    <property type="entry name" value="Formyltransferase"/>
    <property type="match status" value="1"/>
</dbReference>
<evidence type="ECO:0000259" key="1">
    <source>
        <dbReference type="PROSITE" id="PS51671"/>
    </source>
</evidence>
<comment type="caution">
    <text evidence="2">The sequence shown here is derived from an EMBL/GenBank/DDBJ whole genome shotgun (WGS) entry which is preliminary data.</text>
</comment>
<dbReference type="AlphaFoldDB" id="A0A2A6M5L3"/>
<protein>
    <submittedName>
        <fullName evidence="2">Formyltetrahydrofolate deformylase</fullName>
        <ecNumber evidence="2">3.5.1.10</ecNumber>
    </submittedName>
</protein>
<dbReference type="GO" id="GO:0008864">
    <property type="term" value="F:formyltetrahydrofolate deformylase activity"/>
    <property type="evidence" value="ECO:0007669"/>
    <property type="project" value="UniProtKB-EC"/>
</dbReference>
<dbReference type="Proteomes" id="UP000220353">
    <property type="component" value="Unassembled WGS sequence"/>
</dbReference>
<feature type="domain" description="ACT" evidence="1">
    <location>
        <begin position="5"/>
        <end position="85"/>
    </location>
</feature>
<dbReference type="Pfam" id="PF13740">
    <property type="entry name" value="ACT_6"/>
    <property type="match status" value="1"/>
</dbReference>
<dbReference type="GO" id="GO:0006189">
    <property type="term" value="P:'de novo' IMP biosynthetic process"/>
    <property type="evidence" value="ECO:0007669"/>
    <property type="project" value="InterPro"/>
</dbReference>
<dbReference type="InterPro" id="IPR044074">
    <property type="entry name" value="PurU_ACT"/>
</dbReference>
<dbReference type="PROSITE" id="PS51671">
    <property type="entry name" value="ACT"/>
    <property type="match status" value="1"/>
</dbReference>
<dbReference type="SUPFAM" id="SSF55021">
    <property type="entry name" value="ACT-like"/>
    <property type="match status" value="1"/>
</dbReference>
<gene>
    <name evidence="2" type="primary">purU</name>
    <name evidence="2" type="ORF">CO661_04430</name>
</gene>
<dbReference type="EMBL" id="NWTC01000002">
    <property type="protein sequence ID" value="PDT49898.1"/>
    <property type="molecule type" value="Genomic_DNA"/>
</dbReference>
<dbReference type="CDD" id="cd04875">
    <property type="entry name" value="ACT_F4HF-DF"/>
    <property type="match status" value="1"/>
</dbReference>
<feature type="non-terminal residue" evidence="2">
    <location>
        <position position="161"/>
    </location>
</feature>
<organism evidence="2 3">
    <name type="scientific">Rhizobium fredii</name>
    <name type="common">Sinorhizobium fredii</name>
    <dbReference type="NCBI Taxonomy" id="380"/>
    <lineage>
        <taxon>Bacteria</taxon>
        <taxon>Pseudomonadati</taxon>
        <taxon>Pseudomonadota</taxon>
        <taxon>Alphaproteobacteria</taxon>
        <taxon>Hyphomicrobiales</taxon>
        <taxon>Rhizobiaceae</taxon>
        <taxon>Sinorhizobium/Ensifer group</taxon>
        <taxon>Sinorhizobium</taxon>
    </lineage>
</organism>
<dbReference type="PRINTS" id="PR01575">
    <property type="entry name" value="FFH4HYDRLASE"/>
</dbReference>
<dbReference type="PANTHER" id="PTHR42706">
    <property type="entry name" value="FORMYLTETRAHYDROFOLATE DEFORMYLASE"/>
    <property type="match status" value="1"/>
</dbReference>
<dbReference type="PANTHER" id="PTHR42706:SF1">
    <property type="entry name" value="FORMYLTETRAHYDROFOLATE DEFORMYLASE 2, MITOCHONDRIAL"/>
    <property type="match status" value="1"/>
</dbReference>
<accession>A0A2A6M5L3</accession>
<keyword evidence="2" id="KW-0378">Hydrolase</keyword>
<name>A0A2A6M5L3_RHIFR</name>